<sequence length="112" mass="11682">MAGGGANGAGPVLVAELTVALDATPGAWDGWDAADDRTRELFAAWVAEPRRGSVRQARADWTAYYAAHGYLRHAVVRSGLSDLGEEAAGEVAESVAVSLAGRLVRLVGHLIN</sequence>
<accession>A0A1S1QCM6</accession>
<organism evidence="1 2">
    <name type="scientific">Parafrankia colletiae</name>
    <dbReference type="NCBI Taxonomy" id="573497"/>
    <lineage>
        <taxon>Bacteria</taxon>
        <taxon>Bacillati</taxon>
        <taxon>Actinomycetota</taxon>
        <taxon>Actinomycetes</taxon>
        <taxon>Frankiales</taxon>
        <taxon>Frankiaceae</taxon>
        <taxon>Parafrankia</taxon>
    </lineage>
</organism>
<dbReference type="Proteomes" id="UP000179627">
    <property type="component" value="Unassembled WGS sequence"/>
</dbReference>
<dbReference type="OrthoDB" id="3214973at2"/>
<dbReference type="EMBL" id="MBLM01000148">
    <property type="protein sequence ID" value="OHV30965.1"/>
    <property type="molecule type" value="Genomic_DNA"/>
</dbReference>
<reference evidence="2" key="1">
    <citation type="submission" date="2016-07" db="EMBL/GenBank/DDBJ databases">
        <title>Sequence Frankia sp. strain CcI1.17.</title>
        <authorList>
            <person name="Ghodhbane-Gtari F."/>
            <person name="Swanson E."/>
            <person name="Gueddou A."/>
            <person name="Morris K."/>
            <person name="Hezbri K."/>
            <person name="Ktari A."/>
            <person name="Nouioui I."/>
            <person name="Abebe-Akele F."/>
            <person name="Simpson S."/>
            <person name="Thomas K."/>
            <person name="Gtari M."/>
            <person name="Tisa L.S."/>
            <person name="Hurst S."/>
        </authorList>
    </citation>
    <scope>NUCLEOTIDE SEQUENCE [LARGE SCALE GENOMIC DNA]</scope>
    <source>
        <strain evidence="2">Cc1.17</strain>
    </source>
</reference>
<dbReference type="AlphaFoldDB" id="A0A1S1QCM6"/>
<keyword evidence="2" id="KW-1185">Reference proteome</keyword>
<evidence type="ECO:0000313" key="1">
    <source>
        <dbReference type="EMBL" id="OHV30965.1"/>
    </source>
</evidence>
<comment type="caution">
    <text evidence="1">The sequence shown here is derived from an EMBL/GenBank/DDBJ whole genome shotgun (WGS) entry which is preliminary data.</text>
</comment>
<proteinExistence type="predicted"/>
<gene>
    <name evidence="1" type="ORF">CC117_27160</name>
</gene>
<protein>
    <submittedName>
        <fullName evidence="1">Uncharacterized protein</fullName>
    </submittedName>
</protein>
<evidence type="ECO:0000313" key="2">
    <source>
        <dbReference type="Proteomes" id="UP000179627"/>
    </source>
</evidence>
<dbReference type="RefSeq" id="WP_071088829.1">
    <property type="nucleotide sequence ID" value="NZ_MBLM01000148.1"/>
</dbReference>
<name>A0A1S1QCM6_9ACTN</name>